<keyword evidence="4 7" id="KW-0812">Transmembrane</keyword>
<dbReference type="PROSITE" id="PS50928">
    <property type="entry name" value="ABC_TM1"/>
    <property type="match status" value="1"/>
</dbReference>
<name>A0ABT0PKS4_9GAMM</name>
<evidence type="ECO:0000259" key="8">
    <source>
        <dbReference type="PROSITE" id="PS50928"/>
    </source>
</evidence>
<keyword evidence="10" id="KW-1185">Reference proteome</keyword>
<comment type="subcellular location">
    <subcellularLocation>
        <location evidence="1 7">Cell membrane</location>
        <topology evidence="1 7">Multi-pass membrane protein</topology>
    </subcellularLocation>
</comment>
<feature type="transmembrane region" description="Helical" evidence="7">
    <location>
        <begin position="191"/>
        <end position="220"/>
    </location>
</feature>
<feature type="domain" description="ABC transmembrane type-1" evidence="8">
    <location>
        <begin position="74"/>
        <end position="263"/>
    </location>
</feature>
<evidence type="ECO:0000256" key="4">
    <source>
        <dbReference type="ARBA" id="ARBA00022692"/>
    </source>
</evidence>
<feature type="transmembrane region" description="Helical" evidence="7">
    <location>
        <begin position="136"/>
        <end position="153"/>
    </location>
</feature>
<evidence type="ECO:0000313" key="9">
    <source>
        <dbReference type="EMBL" id="MCL6271327.1"/>
    </source>
</evidence>
<keyword evidence="6 7" id="KW-0472">Membrane</keyword>
<evidence type="ECO:0000256" key="6">
    <source>
        <dbReference type="ARBA" id="ARBA00023136"/>
    </source>
</evidence>
<gene>
    <name evidence="9" type="ORF">M3P05_15490</name>
</gene>
<dbReference type="SUPFAM" id="SSF161098">
    <property type="entry name" value="MetI-like"/>
    <property type="match status" value="1"/>
</dbReference>
<sequence>MLNKHSLSTLATWPWAVLTPVLLFVAIAIFALWISPYDPTTQNYSAVLQGSSWEHWLGTDYLGRDLLSRIITGAQVSLVAMSIVLIAALIIGVTIGSFAGYVGGKTELVLISAIDIILSLPSLVVALAFIGIIGPGYWSMIAALTMAWWANYARMSRAVVTSELHQPYIEAARVMGASHLHIFVRHILPHVLALVVVYASADAGALVLAIATLSFLGLGVEPPTPEWGQMLVDGMNYLEQYPRLVVLPGLALTLVVSSFNLLGEHFALKKVPRGLTQRHLKILKRLRAQEEARISELEASA</sequence>
<dbReference type="Pfam" id="PF00528">
    <property type="entry name" value="BPD_transp_1"/>
    <property type="match status" value="1"/>
</dbReference>
<evidence type="ECO:0000256" key="3">
    <source>
        <dbReference type="ARBA" id="ARBA00022475"/>
    </source>
</evidence>
<dbReference type="PANTHER" id="PTHR43386:SF1">
    <property type="entry name" value="D,D-DIPEPTIDE TRANSPORT SYSTEM PERMEASE PROTEIN DDPC-RELATED"/>
    <property type="match status" value="1"/>
</dbReference>
<dbReference type="InterPro" id="IPR050366">
    <property type="entry name" value="BP-dependent_transpt_permease"/>
</dbReference>
<keyword evidence="5 7" id="KW-1133">Transmembrane helix</keyword>
<dbReference type="EMBL" id="JAMFLX010000023">
    <property type="protein sequence ID" value="MCL6271327.1"/>
    <property type="molecule type" value="Genomic_DNA"/>
</dbReference>
<dbReference type="Gene3D" id="1.10.3720.10">
    <property type="entry name" value="MetI-like"/>
    <property type="match status" value="1"/>
</dbReference>
<keyword evidence="3" id="KW-1003">Cell membrane</keyword>
<organism evidence="9 10">
    <name type="scientific">Parendozoicomonas callyspongiae</name>
    <dbReference type="NCBI Taxonomy" id="2942213"/>
    <lineage>
        <taxon>Bacteria</taxon>
        <taxon>Pseudomonadati</taxon>
        <taxon>Pseudomonadota</taxon>
        <taxon>Gammaproteobacteria</taxon>
        <taxon>Oceanospirillales</taxon>
        <taxon>Endozoicomonadaceae</taxon>
        <taxon>Parendozoicomonas</taxon>
    </lineage>
</organism>
<evidence type="ECO:0000256" key="1">
    <source>
        <dbReference type="ARBA" id="ARBA00004651"/>
    </source>
</evidence>
<protein>
    <submittedName>
        <fullName evidence="9">ABC transporter permease</fullName>
    </submittedName>
</protein>
<reference evidence="9 10" key="1">
    <citation type="submission" date="2022-05" db="EMBL/GenBank/DDBJ databases">
        <authorList>
            <person name="Park J.-S."/>
        </authorList>
    </citation>
    <scope>NUCLEOTIDE SEQUENCE [LARGE SCALE GENOMIC DNA]</scope>
    <source>
        <strain evidence="9 10">2012CJ34-2</strain>
    </source>
</reference>
<proteinExistence type="inferred from homology"/>
<feature type="transmembrane region" description="Helical" evidence="7">
    <location>
        <begin position="240"/>
        <end position="263"/>
    </location>
</feature>
<evidence type="ECO:0000256" key="2">
    <source>
        <dbReference type="ARBA" id="ARBA00022448"/>
    </source>
</evidence>
<dbReference type="InterPro" id="IPR035906">
    <property type="entry name" value="MetI-like_sf"/>
</dbReference>
<dbReference type="Proteomes" id="UP001203338">
    <property type="component" value="Unassembled WGS sequence"/>
</dbReference>
<keyword evidence="2 7" id="KW-0813">Transport</keyword>
<dbReference type="InterPro" id="IPR000515">
    <property type="entry name" value="MetI-like"/>
</dbReference>
<feature type="transmembrane region" description="Helical" evidence="7">
    <location>
        <begin position="12"/>
        <end position="34"/>
    </location>
</feature>
<dbReference type="CDD" id="cd06261">
    <property type="entry name" value="TM_PBP2"/>
    <property type="match status" value="1"/>
</dbReference>
<dbReference type="RefSeq" id="WP_249700874.1">
    <property type="nucleotide sequence ID" value="NZ_JAMFLX010000023.1"/>
</dbReference>
<evidence type="ECO:0000256" key="5">
    <source>
        <dbReference type="ARBA" id="ARBA00022989"/>
    </source>
</evidence>
<feature type="transmembrane region" description="Helical" evidence="7">
    <location>
        <begin position="108"/>
        <end position="130"/>
    </location>
</feature>
<evidence type="ECO:0000313" key="10">
    <source>
        <dbReference type="Proteomes" id="UP001203338"/>
    </source>
</evidence>
<comment type="similarity">
    <text evidence="7">Belongs to the binding-protein-dependent transport system permease family.</text>
</comment>
<comment type="caution">
    <text evidence="9">The sequence shown here is derived from an EMBL/GenBank/DDBJ whole genome shotgun (WGS) entry which is preliminary data.</text>
</comment>
<evidence type="ECO:0000256" key="7">
    <source>
        <dbReference type="RuleBase" id="RU363032"/>
    </source>
</evidence>
<dbReference type="PANTHER" id="PTHR43386">
    <property type="entry name" value="OLIGOPEPTIDE TRANSPORT SYSTEM PERMEASE PROTEIN APPC"/>
    <property type="match status" value="1"/>
</dbReference>
<accession>A0ABT0PKS4</accession>
<feature type="transmembrane region" description="Helical" evidence="7">
    <location>
        <begin position="76"/>
        <end position="101"/>
    </location>
</feature>